<gene>
    <name evidence="5" type="ORF">SSPSH_002564</name>
</gene>
<keyword evidence="2 3" id="KW-0732">Signal</keyword>
<dbReference type="Gene3D" id="3.40.190.10">
    <property type="entry name" value="Periplasmic binding protein-like II"/>
    <property type="match status" value="2"/>
</dbReference>
<evidence type="ECO:0000256" key="2">
    <source>
        <dbReference type="ARBA" id="ARBA00022729"/>
    </source>
</evidence>
<organism evidence="5 6">
    <name type="scientific">Salinisphaera shabanensis E1L3A</name>
    <dbReference type="NCBI Taxonomy" id="1033802"/>
    <lineage>
        <taxon>Bacteria</taxon>
        <taxon>Pseudomonadati</taxon>
        <taxon>Pseudomonadota</taxon>
        <taxon>Gammaproteobacteria</taxon>
        <taxon>Salinisphaerales</taxon>
        <taxon>Salinisphaeraceae</taxon>
        <taxon>Salinisphaera</taxon>
    </lineage>
</organism>
<name>U2FW29_9GAMM</name>
<evidence type="ECO:0000256" key="1">
    <source>
        <dbReference type="ARBA" id="ARBA00010333"/>
    </source>
</evidence>
<feature type="domain" description="Solute-binding protein family 3/N-terminal" evidence="4">
    <location>
        <begin position="43"/>
        <end position="287"/>
    </location>
</feature>
<dbReference type="EMBL" id="AFNV02000018">
    <property type="protein sequence ID" value="ERJ18483.1"/>
    <property type="molecule type" value="Genomic_DNA"/>
</dbReference>
<proteinExistence type="inferred from homology"/>
<dbReference type="SUPFAM" id="SSF53850">
    <property type="entry name" value="Periplasmic binding protein-like II"/>
    <property type="match status" value="1"/>
</dbReference>
<accession>U2FW29</accession>
<dbReference type="Proteomes" id="UP000006242">
    <property type="component" value="Unassembled WGS sequence"/>
</dbReference>
<comment type="similarity">
    <text evidence="1">Belongs to the bacterial solute-binding protein 3 family.</text>
</comment>
<dbReference type="InterPro" id="IPR022448">
    <property type="entry name" value="Quinoprotein_dehydrogenase"/>
</dbReference>
<dbReference type="InterPro" id="IPR001638">
    <property type="entry name" value="Solute-binding_3/MltF_N"/>
</dbReference>
<reference evidence="5 6" key="1">
    <citation type="journal article" date="2011" name="J. Bacteriol.">
        <title>Genome sequence of Salinisphaera shabanensis, a gammaproteobacterium from the harsh, variable environment of the brine-seawater interface of the Shaban Deep in the Red Sea.</title>
        <authorList>
            <person name="Antunes A."/>
            <person name="Alam I."/>
            <person name="Bajic V.B."/>
            <person name="Stingl U."/>
        </authorList>
    </citation>
    <scope>NUCLEOTIDE SEQUENCE [LARGE SCALE GENOMIC DNA]</scope>
    <source>
        <strain evidence="5 6">E1L3A</strain>
    </source>
</reference>
<protein>
    <submittedName>
        <fullName evidence="5">Extracellular solute-binding protein</fullName>
    </submittedName>
</protein>
<reference evidence="5 6" key="2">
    <citation type="journal article" date="2013" name="PLoS ONE">
        <title>INDIGO - INtegrated Data Warehouse of MIcrobial GenOmes with Examples from the Red Sea Extremophiles.</title>
        <authorList>
            <person name="Alam I."/>
            <person name="Antunes A."/>
            <person name="Kamau A.A."/>
            <person name="Ba Alawi W."/>
            <person name="Kalkatawi M."/>
            <person name="Stingl U."/>
            <person name="Bajic V.B."/>
        </authorList>
    </citation>
    <scope>NUCLEOTIDE SEQUENCE [LARGE SCALE GENOMIC DNA]</scope>
    <source>
        <strain evidence="5 6">E1L3A</strain>
    </source>
</reference>
<sequence>MMASTRLSQHLGGFALFAALGLCVALPAMAQRDRQVENPAADALRVCADPSNMPFSNDKREGFENRIAALFGEKLGVPVEYTWMAEQMGFGRNTLKRWLPEKNRYACDLIISVGSAFEVGKTTLPYYRSTYALAYTKGHGLDTIKKPADLLALPEAKKNDLRIGVFTGSPAGDWVIQNGMIGQIVSYRAQSGGYDSNPADMVTKDLVGGDIDIAVVWGPIAGYYAKQIESPDIAVVPFSRDDGPMFDFPVSMGVRYGNDAWLETVQRLIDDNQDAINAILDDYGVPRVPLREADRQVQEDDDD</sequence>
<feature type="chain" id="PRO_5004627855" evidence="3">
    <location>
        <begin position="31"/>
        <end position="303"/>
    </location>
</feature>
<dbReference type="STRING" id="1033802.SSPSH_002564"/>
<evidence type="ECO:0000256" key="3">
    <source>
        <dbReference type="SAM" id="SignalP"/>
    </source>
</evidence>
<dbReference type="PANTHER" id="PTHR35936">
    <property type="entry name" value="MEMBRANE-BOUND LYTIC MUREIN TRANSGLYCOSYLASE F"/>
    <property type="match status" value="1"/>
</dbReference>
<dbReference type="SMART" id="SM00062">
    <property type="entry name" value="PBPb"/>
    <property type="match status" value="1"/>
</dbReference>
<dbReference type="NCBIfam" id="TIGR03871">
    <property type="entry name" value="ABC_peri_MoxJ_2"/>
    <property type="match status" value="1"/>
</dbReference>
<dbReference type="RefSeq" id="WP_021031748.1">
    <property type="nucleotide sequence ID" value="NZ_AFNV02000018.1"/>
</dbReference>
<dbReference type="PANTHER" id="PTHR35936:SF17">
    <property type="entry name" value="ARGININE-BINDING EXTRACELLULAR PROTEIN ARTP"/>
    <property type="match status" value="1"/>
</dbReference>
<comment type="caution">
    <text evidence="5">The sequence shown here is derived from an EMBL/GenBank/DDBJ whole genome shotgun (WGS) entry which is preliminary data.</text>
</comment>
<evidence type="ECO:0000259" key="4">
    <source>
        <dbReference type="SMART" id="SM00062"/>
    </source>
</evidence>
<evidence type="ECO:0000313" key="5">
    <source>
        <dbReference type="EMBL" id="ERJ18483.1"/>
    </source>
</evidence>
<evidence type="ECO:0000313" key="6">
    <source>
        <dbReference type="Proteomes" id="UP000006242"/>
    </source>
</evidence>
<dbReference type="AlphaFoldDB" id="U2FW29"/>
<dbReference type="eggNOG" id="COG0834">
    <property type="taxonomic scope" value="Bacteria"/>
</dbReference>
<feature type="signal peptide" evidence="3">
    <location>
        <begin position="1"/>
        <end position="30"/>
    </location>
</feature>
<keyword evidence="6" id="KW-1185">Reference proteome</keyword>